<dbReference type="InterPro" id="IPR013106">
    <property type="entry name" value="Ig_V-set"/>
</dbReference>
<keyword evidence="5" id="KW-1279">T cell receptor</keyword>
<keyword evidence="9" id="KW-1185">Reference proteome</keyword>
<keyword evidence="1 6" id="KW-0732">Signal</keyword>
<organism evidence="8 9">
    <name type="scientific">Chiloscyllium punctatum</name>
    <name type="common">Brownbanded bambooshark</name>
    <name type="synonym">Hemiscyllium punctatum</name>
    <dbReference type="NCBI Taxonomy" id="137246"/>
    <lineage>
        <taxon>Eukaryota</taxon>
        <taxon>Metazoa</taxon>
        <taxon>Chordata</taxon>
        <taxon>Craniata</taxon>
        <taxon>Vertebrata</taxon>
        <taxon>Chondrichthyes</taxon>
        <taxon>Elasmobranchii</taxon>
        <taxon>Galeomorphii</taxon>
        <taxon>Galeoidea</taxon>
        <taxon>Orectolobiformes</taxon>
        <taxon>Hemiscylliidae</taxon>
        <taxon>Chiloscyllium</taxon>
    </lineage>
</organism>
<dbReference type="PANTHER" id="PTHR19367">
    <property type="entry name" value="T-CELL RECEPTOR ALPHA CHAIN V REGION"/>
    <property type="match status" value="1"/>
</dbReference>
<keyword evidence="2" id="KW-1064">Adaptive immunity</keyword>
<accession>A0A401RMI5</accession>
<dbReference type="Gene3D" id="2.60.40.10">
    <property type="entry name" value="Immunoglobulins"/>
    <property type="match status" value="1"/>
</dbReference>
<dbReference type="InterPro" id="IPR007110">
    <property type="entry name" value="Ig-like_dom"/>
</dbReference>
<dbReference type="GO" id="GO:0002250">
    <property type="term" value="P:adaptive immune response"/>
    <property type="evidence" value="ECO:0007669"/>
    <property type="project" value="UniProtKB-KW"/>
</dbReference>
<dbReference type="EMBL" id="BEZZ01003299">
    <property type="protein sequence ID" value="GCC19397.1"/>
    <property type="molecule type" value="Genomic_DNA"/>
</dbReference>
<dbReference type="OMA" id="CCYISSH"/>
<sequence length="148" mass="16604">MAQNVFLVVFPTFVNVYNLPSLLILSGLCCADSVTQRPDAIALNEGDDALLFCNYTATTSNDPSLFWYRQHSSGLMEFLLKRSQYIGTTDRLPEDRFSSNFDHVNRTIQLNVLKTELTDSTVYYCALSPTDTRNVADPAQKLSESDCT</sequence>
<evidence type="ECO:0000256" key="1">
    <source>
        <dbReference type="ARBA" id="ARBA00022729"/>
    </source>
</evidence>
<evidence type="ECO:0000256" key="4">
    <source>
        <dbReference type="ARBA" id="ARBA00023319"/>
    </source>
</evidence>
<feature type="domain" description="Ig-like" evidence="7">
    <location>
        <begin position="20"/>
        <end position="136"/>
    </location>
</feature>
<keyword evidence="5" id="KW-0391">Immunity</keyword>
<dbReference type="InterPro" id="IPR036179">
    <property type="entry name" value="Ig-like_dom_sf"/>
</dbReference>
<dbReference type="GO" id="GO:0042101">
    <property type="term" value="C:T cell receptor complex"/>
    <property type="evidence" value="ECO:0007669"/>
    <property type="project" value="UniProtKB-KW"/>
</dbReference>
<dbReference type="InterPro" id="IPR051287">
    <property type="entry name" value="TCR_variable_region"/>
</dbReference>
<dbReference type="Pfam" id="PF07686">
    <property type="entry name" value="V-set"/>
    <property type="match status" value="1"/>
</dbReference>
<dbReference type="PANTHER" id="PTHR19367:SF18">
    <property type="entry name" value="T CELL RECEPTOR ALPHA VARIABLE 16"/>
    <property type="match status" value="1"/>
</dbReference>
<evidence type="ECO:0000313" key="8">
    <source>
        <dbReference type="EMBL" id="GCC19397.1"/>
    </source>
</evidence>
<evidence type="ECO:0000256" key="6">
    <source>
        <dbReference type="SAM" id="SignalP"/>
    </source>
</evidence>
<feature type="chain" id="PRO_5019059124" description="Ig-like domain-containing protein" evidence="6">
    <location>
        <begin position="32"/>
        <end position="148"/>
    </location>
</feature>
<dbReference type="AlphaFoldDB" id="A0A401RMI5"/>
<dbReference type="STRING" id="137246.A0A401RMI5"/>
<reference evidence="8 9" key="1">
    <citation type="journal article" date="2018" name="Nat. Ecol. Evol.">
        <title>Shark genomes provide insights into elasmobranch evolution and the origin of vertebrates.</title>
        <authorList>
            <person name="Hara Y"/>
            <person name="Yamaguchi K"/>
            <person name="Onimaru K"/>
            <person name="Kadota M"/>
            <person name="Koyanagi M"/>
            <person name="Keeley SD"/>
            <person name="Tatsumi K"/>
            <person name="Tanaka K"/>
            <person name="Motone F"/>
            <person name="Kageyama Y"/>
            <person name="Nozu R"/>
            <person name="Adachi N"/>
            <person name="Nishimura O"/>
            <person name="Nakagawa R"/>
            <person name="Tanegashima C"/>
            <person name="Kiyatake I"/>
            <person name="Matsumoto R"/>
            <person name="Murakumo K"/>
            <person name="Nishida K"/>
            <person name="Terakita A"/>
            <person name="Kuratani S"/>
            <person name="Sato K"/>
            <person name="Hyodo S Kuraku.S."/>
        </authorList>
    </citation>
    <scope>NUCLEOTIDE SEQUENCE [LARGE SCALE GENOMIC DNA]</scope>
</reference>
<proteinExistence type="predicted"/>
<gene>
    <name evidence="8" type="ORF">chiPu_0021064</name>
</gene>
<comment type="caution">
    <text evidence="8">The sequence shown here is derived from an EMBL/GenBank/DDBJ whole genome shotgun (WGS) entry which is preliminary data.</text>
</comment>
<name>A0A401RMI5_CHIPU</name>
<evidence type="ECO:0000256" key="5">
    <source>
        <dbReference type="ARBA" id="ARBA00043266"/>
    </source>
</evidence>
<dbReference type="InterPro" id="IPR013783">
    <property type="entry name" value="Ig-like_fold"/>
</dbReference>
<dbReference type="OrthoDB" id="9631130at2759"/>
<evidence type="ECO:0000259" key="7">
    <source>
        <dbReference type="PROSITE" id="PS50835"/>
    </source>
</evidence>
<keyword evidence="3" id="KW-0675">Receptor</keyword>
<evidence type="ECO:0000256" key="3">
    <source>
        <dbReference type="ARBA" id="ARBA00023170"/>
    </source>
</evidence>
<dbReference type="SUPFAM" id="SSF48726">
    <property type="entry name" value="Immunoglobulin"/>
    <property type="match status" value="1"/>
</dbReference>
<evidence type="ECO:0000313" key="9">
    <source>
        <dbReference type="Proteomes" id="UP000287033"/>
    </source>
</evidence>
<feature type="signal peptide" evidence="6">
    <location>
        <begin position="1"/>
        <end position="31"/>
    </location>
</feature>
<keyword evidence="4" id="KW-0393">Immunoglobulin domain</keyword>
<protein>
    <recommendedName>
        <fullName evidence="7">Ig-like domain-containing protein</fullName>
    </recommendedName>
</protein>
<evidence type="ECO:0000256" key="2">
    <source>
        <dbReference type="ARBA" id="ARBA00023130"/>
    </source>
</evidence>
<dbReference type="PROSITE" id="PS50835">
    <property type="entry name" value="IG_LIKE"/>
    <property type="match status" value="1"/>
</dbReference>
<dbReference type="Proteomes" id="UP000287033">
    <property type="component" value="Unassembled WGS sequence"/>
</dbReference>